<dbReference type="Proteomes" id="UP000326757">
    <property type="component" value="Unassembled WGS sequence"/>
</dbReference>
<dbReference type="EMBL" id="VIGI01000004">
    <property type="protein sequence ID" value="KAB8301420.1"/>
    <property type="molecule type" value="Genomic_DNA"/>
</dbReference>
<evidence type="ECO:0000313" key="1">
    <source>
        <dbReference type="EMBL" id="KAB8301420.1"/>
    </source>
</evidence>
<protein>
    <submittedName>
        <fullName evidence="1">Uncharacterized protein</fullName>
    </submittedName>
</protein>
<evidence type="ECO:0000313" key="2">
    <source>
        <dbReference type="Proteomes" id="UP000326757"/>
    </source>
</evidence>
<proteinExistence type="predicted"/>
<dbReference type="AlphaFoldDB" id="A0A5N6KDA3"/>
<accession>A0A5N6KDA3</accession>
<comment type="caution">
    <text evidence="1">The sequence shown here is derived from an EMBL/GenBank/DDBJ whole genome shotgun (WGS) entry which is preliminary data.</text>
</comment>
<reference evidence="1 2" key="1">
    <citation type="submission" date="2019-06" db="EMBL/GenBank/DDBJ databases">
        <title>Genome Sequence of the Brown Rot Fungal Pathogen Monilinia laxa.</title>
        <authorList>
            <person name="De Miccolis Angelini R.M."/>
            <person name="Landi L."/>
            <person name="Abate D."/>
            <person name="Pollastro S."/>
            <person name="Romanazzi G."/>
            <person name="Faretra F."/>
        </authorList>
    </citation>
    <scope>NUCLEOTIDE SEQUENCE [LARGE SCALE GENOMIC DNA]</scope>
    <source>
        <strain evidence="1 2">Mlax316</strain>
    </source>
</reference>
<organism evidence="1 2">
    <name type="scientific">Monilinia laxa</name>
    <name type="common">Brown rot fungus</name>
    <name type="synonym">Sclerotinia laxa</name>
    <dbReference type="NCBI Taxonomy" id="61186"/>
    <lineage>
        <taxon>Eukaryota</taxon>
        <taxon>Fungi</taxon>
        <taxon>Dikarya</taxon>
        <taxon>Ascomycota</taxon>
        <taxon>Pezizomycotina</taxon>
        <taxon>Leotiomycetes</taxon>
        <taxon>Helotiales</taxon>
        <taxon>Sclerotiniaceae</taxon>
        <taxon>Monilinia</taxon>
    </lineage>
</organism>
<sequence length="70" mass="7867">MSLEKGWMSPVGINDLGCYSHHLRINETTLYVSPTIYRTALAIFSINPICDFLLKQASIFFSSSFCKSTT</sequence>
<keyword evidence="2" id="KW-1185">Reference proteome</keyword>
<name>A0A5N6KDA3_MONLA</name>
<gene>
    <name evidence="1" type="ORF">EYC80_003289</name>
</gene>